<dbReference type="AlphaFoldDB" id="A0A2G5B3S1"/>
<sequence length="146" mass="16678">MFLKPANNFLQVQEQLNNIPCRVRISLKGTPLDTYPMDFGKSGCEEAFNVIKKAEKWKGLVLKGSKSDLEGTNPKYEDSAGKRLYPFKTKCGHIVLRYSCNNGISPIIEYETHSIPSYVGVVRQIYDYEVYMQGSDKNKDPKIIYK</sequence>
<evidence type="ECO:0000313" key="2">
    <source>
        <dbReference type="Proteomes" id="UP000242474"/>
    </source>
</evidence>
<name>A0A2G5B3S1_COERN</name>
<proteinExistence type="predicted"/>
<organism evidence="1 2">
    <name type="scientific">Coemansia reversa (strain ATCC 12441 / NRRL 1564)</name>
    <dbReference type="NCBI Taxonomy" id="763665"/>
    <lineage>
        <taxon>Eukaryota</taxon>
        <taxon>Fungi</taxon>
        <taxon>Fungi incertae sedis</taxon>
        <taxon>Zoopagomycota</taxon>
        <taxon>Kickxellomycotina</taxon>
        <taxon>Kickxellomycetes</taxon>
        <taxon>Kickxellales</taxon>
        <taxon>Kickxellaceae</taxon>
        <taxon>Coemansia</taxon>
    </lineage>
</organism>
<dbReference type="OrthoDB" id="10444068at2759"/>
<evidence type="ECO:0000313" key="1">
    <source>
        <dbReference type="EMBL" id="PIA13357.1"/>
    </source>
</evidence>
<gene>
    <name evidence="1" type="ORF">COEREDRAFT_89637</name>
</gene>
<accession>A0A2G5B3S1</accession>
<keyword evidence="2" id="KW-1185">Reference proteome</keyword>
<reference evidence="1 2" key="1">
    <citation type="journal article" date="2015" name="Genome Biol. Evol.">
        <title>Phylogenomic analyses indicate that early fungi evolved digesting cell walls of algal ancestors of land plants.</title>
        <authorList>
            <person name="Chang Y."/>
            <person name="Wang S."/>
            <person name="Sekimoto S."/>
            <person name="Aerts A.L."/>
            <person name="Choi C."/>
            <person name="Clum A."/>
            <person name="LaButti K.M."/>
            <person name="Lindquist E.A."/>
            <person name="Yee Ngan C."/>
            <person name="Ohm R.A."/>
            <person name="Salamov A.A."/>
            <person name="Grigoriev I.V."/>
            <person name="Spatafora J.W."/>
            <person name="Berbee M.L."/>
        </authorList>
    </citation>
    <scope>NUCLEOTIDE SEQUENCE [LARGE SCALE GENOMIC DNA]</scope>
    <source>
        <strain evidence="1 2">NRRL 1564</strain>
    </source>
</reference>
<protein>
    <submittedName>
        <fullName evidence="1">Uncharacterized protein</fullName>
    </submittedName>
</protein>
<dbReference type="Proteomes" id="UP000242474">
    <property type="component" value="Unassembled WGS sequence"/>
</dbReference>
<dbReference type="EMBL" id="KZ303539">
    <property type="protein sequence ID" value="PIA13357.1"/>
    <property type="molecule type" value="Genomic_DNA"/>
</dbReference>